<evidence type="ECO:0000313" key="3">
    <source>
        <dbReference type="Proteomes" id="UP001222434"/>
    </source>
</evidence>
<proteinExistence type="predicted"/>
<feature type="transmembrane region" description="Helical" evidence="1">
    <location>
        <begin position="65"/>
        <end position="86"/>
    </location>
</feature>
<dbReference type="RefSeq" id="WP_274713965.1">
    <property type="nucleotide sequence ID" value="NZ_JAILSO010000169.1"/>
</dbReference>
<protein>
    <submittedName>
        <fullName evidence="2">Uncharacterized protein</fullName>
    </submittedName>
</protein>
<dbReference type="Proteomes" id="UP001222434">
    <property type="component" value="Unassembled WGS sequence"/>
</dbReference>
<reference evidence="2" key="1">
    <citation type="submission" date="2021-08" db="EMBL/GenBank/DDBJ databases">
        <authorList>
            <person name="Papudeshi B."/>
            <person name="Bashey-Visser F."/>
        </authorList>
    </citation>
    <scope>NUCLEOTIDE SEQUENCE</scope>
    <source>
        <strain evidence="2">MC_266_E_2016</strain>
    </source>
</reference>
<organism evidence="2 3">
    <name type="scientific">Xenorhabdus bovienii</name>
    <name type="common">Xenorhabdus nematophila subsp. bovienii</name>
    <dbReference type="NCBI Taxonomy" id="40576"/>
    <lineage>
        <taxon>Bacteria</taxon>
        <taxon>Pseudomonadati</taxon>
        <taxon>Pseudomonadota</taxon>
        <taxon>Gammaproteobacteria</taxon>
        <taxon>Enterobacterales</taxon>
        <taxon>Morganellaceae</taxon>
        <taxon>Xenorhabdus</taxon>
    </lineage>
</organism>
<keyword evidence="1" id="KW-0472">Membrane</keyword>
<feature type="transmembrane region" description="Helical" evidence="1">
    <location>
        <begin position="26"/>
        <end position="45"/>
    </location>
</feature>
<sequence>MRYIILLIVMTLLVLGSTNIDVHKITPWLLGINFTIAIFSINFTFFGYQLSKYKAIYSEITKRQWFNIVVLLSLPLFPLISFLIIPDHFGKIALWILPILLFSSIDNAILTNKYLSAKKFIEDSISDRTISRYLDQLSKEMKSEIEKHQSYLDDRKKYQLPTHAYDFEPGTLGIEPTDIWDSMTIITNLAVENNDHPVFRQSLSAILKLIVRFYSFKCKETDSYKIDTGVKYIARKRLRSIITSVSEKDKNGIFFQSLSSDLCSFLMKDEVLHKPCSDLARSISSDTIWIAKKMLESRSVIEPIKILNTIHRIAEINIYEMENTFNKNETNRLDKYNISAYAYDIKALGVSALNNGNSHFAYRCMESLSYLGCNSAKLKSMQTVVAVFESIVHLGRLARNLKIGCFWSRCLIPAESHAEEFMGHILTWLVQDIKPDGSFFMKNYAEQAYSRIRGVKCSIKPKPNSNPCFWIEELEEKDGKKISHIEYESGMYGYGGNSDYSDFSNLKEYVLYGIGSESSSMIFHSTPVPLNLELEDGEKS</sequence>
<evidence type="ECO:0000313" key="2">
    <source>
        <dbReference type="EMBL" id="MDE1480607.1"/>
    </source>
</evidence>
<gene>
    <name evidence="2" type="ORF">KKJ01_21045</name>
</gene>
<accession>A0AAJ1JE11</accession>
<name>A0AAJ1JE11_XENBV</name>
<dbReference type="AlphaFoldDB" id="A0AAJ1JE11"/>
<evidence type="ECO:0000256" key="1">
    <source>
        <dbReference type="SAM" id="Phobius"/>
    </source>
</evidence>
<keyword evidence="1" id="KW-0812">Transmembrane</keyword>
<dbReference type="EMBL" id="JAILSO010000169">
    <property type="protein sequence ID" value="MDE1480607.1"/>
    <property type="molecule type" value="Genomic_DNA"/>
</dbReference>
<keyword evidence="1" id="KW-1133">Transmembrane helix</keyword>
<comment type="caution">
    <text evidence="2">The sequence shown here is derived from an EMBL/GenBank/DDBJ whole genome shotgun (WGS) entry which is preliminary data.</text>
</comment>
<reference evidence="2" key="2">
    <citation type="journal article" date="2022" name="J. Evol. Biol.">
        <title>Pre- and post-association barriers to host switching in sympatric mutualists.</title>
        <authorList>
            <person name="Dinges Z.M."/>
            <person name="Phillips R.K."/>
            <person name="Lively C.M."/>
            <person name="Bashey F."/>
        </authorList>
    </citation>
    <scope>NUCLEOTIDE SEQUENCE</scope>
    <source>
        <strain evidence="2">MC_266_E_2016</strain>
    </source>
</reference>